<dbReference type="AlphaFoldDB" id="A0A420YFA7"/>
<dbReference type="InterPro" id="IPR020904">
    <property type="entry name" value="Sc_DH/Rdtase_CS"/>
</dbReference>
<proteinExistence type="inferred from homology"/>
<keyword evidence="6" id="KW-1185">Reference proteome</keyword>
<dbReference type="CDD" id="cd05233">
    <property type="entry name" value="SDR_c"/>
    <property type="match status" value="1"/>
</dbReference>
<keyword evidence="4" id="KW-0812">Transmembrane</keyword>
<dbReference type="InterPro" id="IPR036291">
    <property type="entry name" value="NAD(P)-bd_dom_sf"/>
</dbReference>
<evidence type="ECO:0008006" key="7">
    <source>
        <dbReference type="Google" id="ProtNLM"/>
    </source>
</evidence>
<feature type="transmembrane region" description="Helical" evidence="4">
    <location>
        <begin position="46"/>
        <end position="72"/>
    </location>
</feature>
<evidence type="ECO:0000313" key="6">
    <source>
        <dbReference type="Proteomes" id="UP000275385"/>
    </source>
</evidence>
<reference evidence="5 6" key="1">
    <citation type="submission" date="2018-08" db="EMBL/GenBank/DDBJ databases">
        <title>Draft genome of the lignicolous fungus Coniochaeta pulveracea.</title>
        <authorList>
            <person name="Borstlap C.J."/>
            <person name="De Witt R.N."/>
            <person name="Botha A."/>
            <person name="Volschenk H."/>
        </authorList>
    </citation>
    <scope>NUCLEOTIDE SEQUENCE [LARGE SCALE GENOMIC DNA]</scope>
    <source>
        <strain evidence="5 6">CAB683</strain>
    </source>
</reference>
<dbReference type="EMBL" id="QVQW01000014">
    <property type="protein sequence ID" value="RKU46370.1"/>
    <property type="molecule type" value="Genomic_DNA"/>
</dbReference>
<dbReference type="OrthoDB" id="7289984at2759"/>
<gene>
    <name evidence="5" type="ORF">DL546_003286</name>
</gene>
<dbReference type="GO" id="GO:0016491">
    <property type="term" value="F:oxidoreductase activity"/>
    <property type="evidence" value="ECO:0007669"/>
    <property type="project" value="UniProtKB-KW"/>
</dbReference>
<sequence>MQIDKKTALPASVAPVSPEVRRENELRAGDIFPFRTWKSLPSFSTVILNLSLSAGTLVVSAGGLLLTLGVFLPISILKTLGGYVGGLSGRQRVISLSGDVRRRCVVITGASSGIGAALVLEYAGPDTHIVLIARDDGRLKDIAAQAQRQGATTAVHSIDLFEPANTVKLRQLLQEVEAETDGIDIAIACASVTGHRADVLDEDVEHVPPLGDSSQADGAQPDEIADRGDVWGATTASRMLQVNVAANQEFILGTWELMKTRSLRDKSASRPSPKIIVLSSSTAFFTPASFALYAASKAYLYSLARSLQIASVPYGISVITVTPGFMETGLTATMAKVGATFPTAILGDPRKLARKIRRSEEKDELVVFYPVSQVWSLYALRGLNPLMETFGMWAGAASGVAAWFFS</sequence>
<dbReference type="SUPFAM" id="SSF51735">
    <property type="entry name" value="NAD(P)-binding Rossmann-fold domains"/>
    <property type="match status" value="1"/>
</dbReference>
<evidence type="ECO:0000256" key="3">
    <source>
        <dbReference type="ARBA" id="ARBA00023002"/>
    </source>
</evidence>
<dbReference type="Proteomes" id="UP000275385">
    <property type="component" value="Unassembled WGS sequence"/>
</dbReference>
<name>A0A420YFA7_9PEZI</name>
<keyword evidence="3" id="KW-0560">Oxidoreductase</keyword>
<dbReference type="PRINTS" id="PR00081">
    <property type="entry name" value="GDHRDH"/>
</dbReference>
<dbReference type="PANTHER" id="PTHR43391">
    <property type="entry name" value="RETINOL DEHYDROGENASE-RELATED"/>
    <property type="match status" value="1"/>
</dbReference>
<evidence type="ECO:0000313" key="5">
    <source>
        <dbReference type="EMBL" id="RKU46370.1"/>
    </source>
</evidence>
<dbReference type="STRING" id="177199.A0A420YFA7"/>
<dbReference type="PROSITE" id="PS00061">
    <property type="entry name" value="ADH_SHORT"/>
    <property type="match status" value="1"/>
</dbReference>
<dbReference type="GO" id="GO:0005829">
    <property type="term" value="C:cytosol"/>
    <property type="evidence" value="ECO:0007669"/>
    <property type="project" value="TreeGrafter"/>
</dbReference>
<comment type="similarity">
    <text evidence="1">Belongs to the short-chain dehydrogenases/reductases (SDR) family.</text>
</comment>
<evidence type="ECO:0000256" key="1">
    <source>
        <dbReference type="ARBA" id="ARBA00006484"/>
    </source>
</evidence>
<dbReference type="PANTHER" id="PTHR43391:SF14">
    <property type="entry name" value="DEHYDROGENASE_REDUCTASE SDR FAMILY PROTEIN 7-LIKE"/>
    <property type="match status" value="1"/>
</dbReference>
<organism evidence="5 6">
    <name type="scientific">Coniochaeta pulveracea</name>
    <dbReference type="NCBI Taxonomy" id="177199"/>
    <lineage>
        <taxon>Eukaryota</taxon>
        <taxon>Fungi</taxon>
        <taxon>Dikarya</taxon>
        <taxon>Ascomycota</taxon>
        <taxon>Pezizomycotina</taxon>
        <taxon>Sordariomycetes</taxon>
        <taxon>Sordariomycetidae</taxon>
        <taxon>Coniochaetales</taxon>
        <taxon>Coniochaetaceae</taxon>
        <taxon>Coniochaeta</taxon>
    </lineage>
</organism>
<evidence type="ECO:0000256" key="4">
    <source>
        <dbReference type="SAM" id="Phobius"/>
    </source>
</evidence>
<dbReference type="InterPro" id="IPR002347">
    <property type="entry name" value="SDR_fam"/>
</dbReference>
<protein>
    <recommendedName>
        <fullName evidence="7">3-dehydrosphinganine reductase</fullName>
    </recommendedName>
</protein>
<evidence type="ECO:0000256" key="2">
    <source>
        <dbReference type="ARBA" id="ARBA00022857"/>
    </source>
</evidence>
<keyword evidence="4" id="KW-0472">Membrane</keyword>
<dbReference type="Pfam" id="PF00106">
    <property type="entry name" value="adh_short"/>
    <property type="match status" value="2"/>
</dbReference>
<comment type="caution">
    <text evidence="5">The sequence shown here is derived from an EMBL/GenBank/DDBJ whole genome shotgun (WGS) entry which is preliminary data.</text>
</comment>
<dbReference type="Gene3D" id="3.40.50.720">
    <property type="entry name" value="NAD(P)-binding Rossmann-like Domain"/>
    <property type="match status" value="1"/>
</dbReference>
<accession>A0A420YFA7</accession>
<keyword evidence="4" id="KW-1133">Transmembrane helix</keyword>
<keyword evidence="2" id="KW-0521">NADP</keyword>